<keyword evidence="1" id="KW-0472">Membrane</keyword>
<name>A0A347ZRW3_9CHLR</name>
<evidence type="ECO:0000256" key="1">
    <source>
        <dbReference type="SAM" id="Phobius"/>
    </source>
</evidence>
<evidence type="ECO:0000313" key="2">
    <source>
        <dbReference type="EMBL" id="REG11402.1"/>
    </source>
</evidence>
<reference evidence="2 3" key="1">
    <citation type="submission" date="2018-08" db="EMBL/GenBank/DDBJ databases">
        <title>Genomic Encyclopedia of Type Strains, Phase IV (KMG-IV): sequencing the most valuable type-strain genomes for metagenomic binning, comparative biology and taxonomic classification.</title>
        <authorList>
            <person name="Goeker M."/>
        </authorList>
    </citation>
    <scope>NUCLEOTIDE SEQUENCE [LARGE SCALE GENOMIC DNA]</scope>
    <source>
        <strain evidence="2 3">DSM 23923</strain>
    </source>
</reference>
<evidence type="ECO:0000313" key="3">
    <source>
        <dbReference type="Proteomes" id="UP000256388"/>
    </source>
</evidence>
<feature type="transmembrane region" description="Helical" evidence="1">
    <location>
        <begin position="46"/>
        <end position="64"/>
    </location>
</feature>
<sequence>MDKSNHFHNLRFERQAWFLNPRLAVVAISLAVFSLAWFIIPSTFLFFLLLLPIAGVVWAASYGWRHALTILVGWLHRLEKL</sequence>
<dbReference type="Proteomes" id="UP000256388">
    <property type="component" value="Unassembled WGS sequence"/>
</dbReference>
<dbReference type="RefSeq" id="WP_116224529.1">
    <property type="nucleotide sequence ID" value="NZ_AP018437.1"/>
</dbReference>
<proteinExistence type="predicted"/>
<dbReference type="EMBL" id="QUMS01000001">
    <property type="protein sequence ID" value="REG11402.1"/>
    <property type="molecule type" value="Genomic_DNA"/>
</dbReference>
<keyword evidence="3" id="KW-1185">Reference proteome</keyword>
<accession>A0A347ZRW3</accession>
<dbReference type="AlphaFoldDB" id="A0A347ZRW3"/>
<organism evidence="2 3">
    <name type="scientific">Pelolinea submarina</name>
    <dbReference type="NCBI Taxonomy" id="913107"/>
    <lineage>
        <taxon>Bacteria</taxon>
        <taxon>Bacillati</taxon>
        <taxon>Chloroflexota</taxon>
        <taxon>Anaerolineae</taxon>
        <taxon>Anaerolineales</taxon>
        <taxon>Anaerolineaceae</taxon>
        <taxon>Pelolinea</taxon>
    </lineage>
</organism>
<gene>
    <name evidence="2" type="ORF">DFR64_1283</name>
</gene>
<keyword evidence="1" id="KW-0812">Transmembrane</keyword>
<comment type="caution">
    <text evidence="2">The sequence shown here is derived from an EMBL/GenBank/DDBJ whole genome shotgun (WGS) entry which is preliminary data.</text>
</comment>
<feature type="transmembrane region" description="Helical" evidence="1">
    <location>
        <begin position="21"/>
        <end position="40"/>
    </location>
</feature>
<protein>
    <submittedName>
        <fullName evidence="2">Uncharacterized protein</fullName>
    </submittedName>
</protein>
<keyword evidence="1" id="KW-1133">Transmembrane helix</keyword>